<dbReference type="Proteomes" id="UP000431264">
    <property type="component" value="Unassembled WGS sequence"/>
</dbReference>
<dbReference type="OrthoDB" id="1453801at2"/>
<keyword evidence="1" id="KW-0732">Signal</keyword>
<feature type="signal peptide" evidence="1">
    <location>
        <begin position="1"/>
        <end position="21"/>
    </location>
</feature>
<gene>
    <name evidence="2" type="ORF">GOQ30_05220</name>
</gene>
<evidence type="ECO:0000313" key="2">
    <source>
        <dbReference type="EMBL" id="MVO08561.1"/>
    </source>
</evidence>
<dbReference type="RefSeq" id="WP_140996959.1">
    <property type="nucleotide sequence ID" value="NZ_VDCZ01000003.1"/>
</dbReference>
<reference evidence="3" key="1">
    <citation type="submission" date="2019-05" db="EMBL/GenBank/DDBJ databases">
        <title>Flavobacterium profundi sp. nov., isolated from a deep-sea seamount.</title>
        <authorList>
            <person name="Zhang D.-C."/>
        </authorList>
    </citation>
    <scope>NUCLEOTIDE SEQUENCE [LARGE SCALE GENOMIC DNA]</scope>
    <source>
        <strain evidence="3">TP390</strain>
    </source>
</reference>
<name>A0A6I4IKF1_9FLAO</name>
<dbReference type="EMBL" id="WQLW01000003">
    <property type="protein sequence ID" value="MVO08561.1"/>
    <property type="molecule type" value="Genomic_DNA"/>
</dbReference>
<accession>A0A6I4IKF1</accession>
<organism evidence="2 3">
    <name type="scientific">Flavobacterium profundi</name>
    <dbReference type="NCBI Taxonomy" id="1774945"/>
    <lineage>
        <taxon>Bacteria</taxon>
        <taxon>Pseudomonadati</taxon>
        <taxon>Bacteroidota</taxon>
        <taxon>Flavobacteriia</taxon>
        <taxon>Flavobacteriales</taxon>
        <taxon>Flavobacteriaceae</taxon>
        <taxon>Flavobacterium</taxon>
    </lineage>
</organism>
<sequence>MKKTFYFLVFISLVFFTNCSSDDNSSNQNNETYQKLIGKWYFDDPSTNPSVNNSFKFTSNGNVIYSYWTGTGNEYDNETGTFSVSNDIMTMTFPENVSLTFVQKVVFINNDKVEFLATGSPSEEAYEGDYFRD</sequence>
<evidence type="ECO:0000313" key="3">
    <source>
        <dbReference type="Proteomes" id="UP000431264"/>
    </source>
</evidence>
<dbReference type="AlphaFoldDB" id="A0A6I4IKF1"/>
<feature type="chain" id="PRO_5026175375" description="Lipocalin-like domain-containing protein" evidence="1">
    <location>
        <begin position="22"/>
        <end position="133"/>
    </location>
</feature>
<comment type="caution">
    <text evidence="2">The sequence shown here is derived from an EMBL/GenBank/DDBJ whole genome shotgun (WGS) entry which is preliminary data.</text>
</comment>
<evidence type="ECO:0008006" key="4">
    <source>
        <dbReference type="Google" id="ProtNLM"/>
    </source>
</evidence>
<keyword evidence="3" id="KW-1185">Reference proteome</keyword>
<protein>
    <recommendedName>
        <fullName evidence="4">Lipocalin-like domain-containing protein</fullName>
    </recommendedName>
</protein>
<evidence type="ECO:0000256" key="1">
    <source>
        <dbReference type="SAM" id="SignalP"/>
    </source>
</evidence>
<proteinExistence type="predicted"/>